<dbReference type="SMART" id="SM00840">
    <property type="entry name" value="DALR_2"/>
    <property type="match status" value="1"/>
</dbReference>
<evidence type="ECO:0000256" key="3">
    <source>
        <dbReference type="ARBA" id="ARBA00011245"/>
    </source>
</evidence>
<dbReference type="InterPro" id="IPR009080">
    <property type="entry name" value="tRNAsynth_Ia_anticodon-bd"/>
</dbReference>
<dbReference type="Pfam" id="PF01406">
    <property type="entry name" value="tRNA-synt_1e"/>
    <property type="match status" value="1"/>
</dbReference>
<gene>
    <name evidence="12" type="primary">cysS</name>
    <name evidence="15" type="ORF">US52_C0002G0007</name>
</gene>
<dbReference type="GO" id="GO:0006423">
    <property type="term" value="P:cysteinyl-tRNA aminoacylation"/>
    <property type="evidence" value="ECO:0007669"/>
    <property type="project" value="UniProtKB-UniRule"/>
</dbReference>
<feature type="binding site" evidence="12">
    <location>
        <position position="255"/>
    </location>
    <ligand>
        <name>Zn(2+)</name>
        <dbReference type="ChEBI" id="CHEBI:29105"/>
    </ligand>
</feature>
<comment type="similarity">
    <text evidence="2 12">Belongs to the class-I aminoacyl-tRNA synthetase family.</text>
</comment>
<dbReference type="NCBIfam" id="TIGR00435">
    <property type="entry name" value="cysS"/>
    <property type="match status" value="1"/>
</dbReference>
<evidence type="ECO:0000256" key="11">
    <source>
        <dbReference type="ARBA" id="ARBA00023146"/>
    </source>
</evidence>
<dbReference type="PRINTS" id="PR00983">
    <property type="entry name" value="TRNASYNTHCYS"/>
</dbReference>
<evidence type="ECO:0000256" key="8">
    <source>
        <dbReference type="ARBA" id="ARBA00022833"/>
    </source>
</evidence>
<feature type="binding site" evidence="12">
    <location>
        <position position="259"/>
    </location>
    <ligand>
        <name>Zn(2+)</name>
        <dbReference type="ChEBI" id="CHEBI:29105"/>
    </ligand>
</feature>
<dbReference type="InterPro" id="IPR015273">
    <property type="entry name" value="Cys-tRNA-synt_Ia_DALR"/>
</dbReference>
<feature type="coiled-coil region" evidence="13">
    <location>
        <begin position="422"/>
        <end position="449"/>
    </location>
</feature>
<dbReference type="EC" id="6.1.1.16" evidence="12"/>
<dbReference type="InterPro" id="IPR024909">
    <property type="entry name" value="Cys-tRNA/MSH_ligase"/>
</dbReference>
<keyword evidence="13" id="KW-0175">Coiled coil</keyword>
<evidence type="ECO:0000256" key="12">
    <source>
        <dbReference type="HAMAP-Rule" id="MF_00041"/>
    </source>
</evidence>
<keyword evidence="8 12" id="KW-0862">Zinc</keyword>
<name>A0A0G0JHQ5_9BACT</name>
<comment type="subunit">
    <text evidence="3 12">Monomer.</text>
</comment>
<keyword evidence="7 12" id="KW-0547">Nucleotide-binding</keyword>
<keyword evidence="6 12" id="KW-0479">Metal-binding</keyword>
<feature type="short sequence motif" description="'KMSKS' region" evidence="12">
    <location>
        <begin position="287"/>
        <end position="291"/>
    </location>
</feature>
<evidence type="ECO:0000256" key="4">
    <source>
        <dbReference type="ARBA" id="ARBA00022490"/>
    </source>
</evidence>
<evidence type="ECO:0000313" key="16">
    <source>
        <dbReference type="Proteomes" id="UP000034852"/>
    </source>
</evidence>
<keyword evidence="5 12" id="KW-0436">Ligase</keyword>
<dbReference type="AlphaFoldDB" id="A0A0G0JHQ5"/>
<dbReference type="Gene3D" id="3.40.50.620">
    <property type="entry name" value="HUPs"/>
    <property type="match status" value="1"/>
</dbReference>
<dbReference type="Gene3D" id="1.20.120.1910">
    <property type="entry name" value="Cysteine-tRNA ligase, C-terminal anti-codon recognition domain"/>
    <property type="match status" value="1"/>
</dbReference>
<keyword evidence="9 12" id="KW-0067">ATP-binding</keyword>
<dbReference type="InterPro" id="IPR032678">
    <property type="entry name" value="tRNA-synt_1_cat_dom"/>
</dbReference>
<feature type="binding site" evidence="12">
    <location>
        <position position="290"/>
    </location>
    <ligand>
        <name>ATP</name>
        <dbReference type="ChEBI" id="CHEBI:30616"/>
    </ligand>
</feature>
<dbReference type="GO" id="GO:0008270">
    <property type="term" value="F:zinc ion binding"/>
    <property type="evidence" value="ECO:0007669"/>
    <property type="project" value="UniProtKB-UniRule"/>
</dbReference>
<accession>A0A0G0JHQ5</accession>
<evidence type="ECO:0000256" key="5">
    <source>
        <dbReference type="ARBA" id="ARBA00022598"/>
    </source>
</evidence>
<sequence length="476" mass="54906">MKLYNTLTKELEELKPLKDNIVTFYQCGPTVYSHQHIGNLYSAVKGDLIRRSLKYFGYKVSYTRNITDVGHLVSDDDEGEDKMEKGAKRENLTPEEIAAKYTKLYHQDLEELNVLPPDHETIATKYVDQMARMVQSLIDKGFAYATDQAIYFEVAKFKNYNDLNRQDLEKNIKGAGHGDISDPGKKSPYDFSVWFFKTGKHENALQTWDKEFKGIKQPTKAGFPGWHIECSAMSKDTLGETIDVHMGGIEHIPVHHTNEIAQSEAANGVKFVNYWLHHEMLEVDGQKMSKSIGNVYTLNDVLKKGFDPMDLRYFFLQAHYRSKQNFTWEALEAAKTARNRLKTTLLKIHSQTEGKLGTGIDQKWNDKFKQALEEDFNISKALSILWDMLKKPNKDTYSTILKFDTVLGLEISKWEDTKEDWIKAEDLAIKELLKEREKAKKAKDFHKADEIRDKLNKNYGLEIIDTPEGQKLKTID</sequence>
<dbReference type="PANTHER" id="PTHR10890">
    <property type="entry name" value="CYSTEINYL-TRNA SYNTHETASE"/>
    <property type="match status" value="1"/>
</dbReference>
<dbReference type="GO" id="GO:0004817">
    <property type="term" value="F:cysteine-tRNA ligase activity"/>
    <property type="evidence" value="ECO:0007669"/>
    <property type="project" value="UniProtKB-UniRule"/>
</dbReference>
<dbReference type="Proteomes" id="UP000034852">
    <property type="component" value="Unassembled WGS sequence"/>
</dbReference>
<evidence type="ECO:0000256" key="2">
    <source>
        <dbReference type="ARBA" id="ARBA00005594"/>
    </source>
</evidence>
<keyword evidence="4 12" id="KW-0963">Cytoplasm</keyword>
<evidence type="ECO:0000256" key="7">
    <source>
        <dbReference type="ARBA" id="ARBA00022741"/>
    </source>
</evidence>
<dbReference type="PANTHER" id="PTHR10890:SF3">
    <property type="entry name" value="CYSTEINE--TRNA LIGASE, CYTOPLASMIC"/>
    <property type="match status" value="1"/>
</dbReference>
<dbReference type="GO" id="GO:0005829">
    <property type="term" value="C:cytosol"/>
    <property type="evidence" value="ECO:0007669"/>
    <property type="project" value="TreeGrafter"/>
</dbReference>
<dbReference type="Pfam" id="PF09190">
    <property type="entry name" value="DALR_2"/>
    <property type="match status" value="1"/>
</dbReference>
<dbReference type="InterPro" id="IPR015803">
    <property type="entry name" value="Cys-tRNA-ligase"/>
</dbReference>
<organism evidence="15 16">
    <name type="scientific">candidate division WS6 bacterium GW2011_GWA2_37_6</name>
    <dbReference type="NCBI Taxonomy" id="1619087"/>
    <lineage>
        <taxon>Bacteria</taxon>
        <taxon>Candidatus Dojkabacteria</taxon>
    </lineage>
</organism>
<dbReference type="InterPro" id="IPR014729">
    <property type="entry name" value="Rossmann-like_a/b/a_fold"/>
</dbReference>
<dbReference type="HAMAP" id="MF_00041">
    <property type="entry name" value="Cys_tRNA_synth"/>
    <property type="match status" value="1"/>
</dbReference>
<feature type="binding site" evidence="12">
    <location>
        <position position="230"/>
    </location>
    <ligand>
        <name>Zn(2+)</name>
        <dbReference type="ChEBI" id="CHEBI:29105"/>
    </ligand>
</feature>
<dbReference type="SUPFAM" id="SSF52374">
    <property type="entry name" value="Nucleotidylyl transferase"/>
    <property type="match status" value="1"/>
</dbReference>
<evidence type="ECO:0000256" key="10">
    <source>
        <dbReference type="ARBA" id="ARBA00022917"/>
    </source>
</evidence>
<dbReference type="GO" id="GO:0005524">
    <property type="term" value="F:ATP binding"/>
    <property type="evidence" value="ECO:0007669"/>
    <property type="project" value="UniProtKB-UniRule"/>
</dbReference>
<comment type="caution">
    <text evidence="15">The sequence shown here is derived from an EMBL/GenBank/DDBJ whole genome shotgun (WGS) entry which is preliminary data.</text>
</comment>
<comment type="subcellular location">
    <subcellularLocation>
        <location evidence="1 12">Cytoplasm</location>
    </subcellularLocation>
</comment>
<dbReference type="PATRIC" id="fig|1619087.5.peg.22"/>
<feature type="short sequence motif" description="'HIGH' region" evidence="12">
    <location>
        <begin position="29"/>
        <end position="39"/>
    </location>
</feature>
<dbReference type="SUPFAM" id="SSF47323">
    <property type="entry name" value="Anticodon-binding domain of a subclass of class I aminoacyl-tRNA synthetases"/>
    <property type="match status" value="1"/>
</dbReference>
<evidence type="ECO:0000259" key="14">
    <source>
        <dbReference type="SMART" id="SM00840"/>
    </source>
</evidence>
<evidence type="ECO:0000256" key="6">
    <source>
        <dbReference type="ARBA" id="ARBA00022723"/>
    </source>
</evidence>
<comment type="cofactor">
    <cofactor evidence="12">
        <name>Zn(2+)</name>
        <dbReference type="ChEBI" id="CHEBI:29105"/>
    </cofactor>
    <text evidence="12">Binds 1 zinc ion per subunit.</text>
</comment>
<feature type="domain" description="Cysteinyl-tRNA synthetase class Ia DALR" evidence="14">
    <location>
        <begin position="367"/>
        <end position="422"/>
    </location>
</feature>
<feature type="binding site" evidence="12">
    <location>
        <position position="27"/>
    </location>
    <ligand>
        <name>Zn(2+)</name>
        <dbReference type="ChEBI" id="CHEBI:29105"/>
    </ligand>
</feature>
<evidence type="ECO:0000256" key="9">
    <source>
        <dbReference type="ARBA" id="ARBA00022840"/>
    </source>
</evidence>
<evidence type="ECO:0000256" key="13">
    <source>
        <dbReference type="SAM" id="Coils"/>
    </source>
</evidence>
<keyword evidence="10 12" id="KW-0648">Protein biosynthesis</keyword>
<comment type="catalytic activity">
    <reaction evidence="12">
        <text>tRNA(Cys) + L-cysteine + ATP = L-cysteinyl-tRNA(Cys) + AMP + diphosphate</text>
        <dbReference type="Rhea" id="RHEA:17773"/>
        <dbReference type="Rhea" id="RHEA-COMP:9661"/>
        <dbReference type="Rhea" id="RHEA-COMP:9679"/>
        <dbReference type="ChEBI" id="CHEBI:30616"/>
        <dbReference type="ChEBI" id="CHEBI:33019"/>
        <dbReference type="ChEBI" id="CHEBI:35235"/>
        <dbReference type="ChEBI" id="CHEBI:78442"/>
        <dbReference type="ChEBI" id="CHEBI:78517"/>
        <dbReference type="ChEBI" id="CHEBI:456215"/>
        <dbReference type="EC" id="6.1.1.16"/>
    </reaction>
</comment>
<dbReference type="CDD" id="cd00672">
    <property type="entry name" value="CysRS_core"/>
    <property type="match status" value="1"/>
</dbReference>
<evidence type="ECO:0000256" key="1">
    <source>
        <dbReference type="ARBA" id="ARBA00004496"/>
    </source>
</evidence>
<protein>
    <recommendedName>
        <fullName evidence="12">Cysteine--tRNA ligase</fullName>
        <ecNumber evidence="12">6.1.1.16</ecNumber>
    </recommendedName>
    <alternativeName>
        <fullName evidence="12">Cysteinyl-tRNA synthetase</fullName>
        <shortName evidence="12">CysRS</shortName>
    </alternativeName>
</protein>
<reference evidence="15" key="1">
    <citation type="journal article" date="2015" name="Nature">
        <title>rRNA introns, odd ribosomes, and small enigmatic genomes across a large radiation of phyla.</title>
        <authorList>
            <person name="Brown C.T."/>
            <person name="Hug L.A."/>
            <person name="Thomas B.C."/>
            <person name="Sharon I."/>
            <person name="Castelle C.J."/>
            <person name="Singh A."/>
            <person name="Wilkins M.J."/>
            <person name="Williams K.H."/>
            <person name="Banfield J.F."/>
        </authorList>
    </citation>
    <scope>NUCLEOTIDE SEQUENCE [LARGE SCALE GENOMIC DNA]</scope>
</reference>
<evidence type="ECO:0000313" key="15">
    <source>
        <dbReference type="EMBL" id="KKQ36314.1"/>
    </source>
</evidence>
<keyword evidence="11 12" id="KW-0030">Aminoacyl-tRNA synthetase</keyword>
<dbReference type="EMBL" id="LBTH01000002">
    <property type="protein sequence ID" value="KKQ36314.1"/>
    <property type="molecule type" value="Genomic_DNA"/>
</dbReference>
<proteinExistence type="inferred from homology"/>